<reference evidence="1 2" key="1">
    <citation type="journal article" date="2014" name="PLoS Genet.">
        <title>Phylogenetically driven sequencing of extremely halophilic archaea reveals strategies for static and dynamic osmo-response.</title>
        <authorList>
            <person name="Becker E.A."/>
            <person name="Seitzer P.M."/>
            <person name="Tritt A."/>
            <person name="Larsen D."/>
            <person name="Krusor M."/>
            <person name="Yao A.I."/>
            <person name="Wu D."/>
            <person name="Madern D."/>
            <person name="Eisen J.A."/>
            <person name="Darling A.E."/>
            <person name="Facciotti M.T."/>
        </authorList>
    </citation>
    <scope>NUCLEOTIDE SEQUENCE [LARGE SCALE GENOMIC DNA]</scope>
    <source>
        <strain evidence="1 2">DSM 5350</strain>
    </source>
</reference>
<name>M0MQP1_9EURY</name>
<dbReference type="RefSeq" id="WP_006075946.1">
    <property type="nucleotide sequence ID" value="NZ_AOMD01000002.1"/>
</dbReference>
<keyword evidence="2" id="KW-1185">Reference proteome</keyword>
<evidence type="ECO:0000313" key="1">
    <source>
        <dbReference type="EMBL" id="EMA47951.1"/>
    </source>
</evidence>
<dbReference type="Proteomes" id="UP000011669">
    <property type="component" value="Unassembled WGS sequence"/>
</dbReference>
<proteinExistence type="predicted"/>
<sequence>MSLASAPRRQPWRYTCPRGHTSWEPTNNHLWCATCSRSSDPEVDPEFWELHDKRTGETVNHHDVLEEA</sequence>
<protein>
    <submittedName>
        <fullName evidence="1">Uncharacterized protein</fullName>
    </submittedName>
</protein>
<gene>
    <name evidence="1" type="ORF">C449_00725</name>
</gene>
<dbReference type="OrthoDB" id="266394at2157"/>
<dbReference type="InParanoid" id="M0MQP1"/>
<dbReference type="PATRIC" id="fig|1227455.4.peg.147"/>
<accession>M0MQP1</accession>
<evidence type="ECO:0000313" key="2">
    <source>
        <dbReference type="Proteomes" id="UP000011669"/>
    </source>
</evidence>
<organism evidence="1 2">
    <name type="scientific">Halococcus saccharolyticus DSM 5350</name>
    <dbReference type="NCBI Taxonomy" id="1227455"/>
    <lineage>
        <taxon>Archaea</taxon>
        <taxon>Methanobacteriati</taxon>
        <taxon>Methanobacteriota</taxon>
        <taxon>Stenosarchaea group</taxon>
        <taxon>Halobacteria</taxon>
        <taxon>Halobacteriales</taxon>
        <taxon>Halococcaceae</taxon>
        <taxon>Halococcus</taxon>
    </lineage>
</organism>
<dbReference type="EMBL" id="AOMD01000002">
    <property type="protein sequence ID" value="EMA47951.1"/>
    <property type="molecule type" value="Genomic_DNA"/>
</dbReference>
<comment type="caution">
    <text evidence="1">The sequence shown here is derived from an EMBL/GenBank/DDBJ whole genome shotgun (WGS) entry which is preliminary data.</text>
</comment>
<dbReference type="AlphaFoldDB" id="M0MQP1"/>